<sequence>MTRVASVAVVVACAIAFWQVLVWATGVPPFILPGPGRVATALWEARALLAQHFVVTAAEVLAGIALGSVLGALTAVQLVAAPRLGRAVMPLLVFTQAVPVFALAPLLTLWLGYGVWSKIAMTLLIIYFPVASAFLDGLGRTDPGLLDLARTMGAGRGRTLLFLRLPAALPAFASGLRLAAVYAPIGAVIGEWVGASQGLGYLMLLANGRAKTDLMFAALIVLALMTVALHAGVGALGRRLDAYAAGRREAV</sequence>
<dbReference type="RefSeq" id="WP_200610947.1">
    <property type="nucleotide sequence ID" value="NZ_JAEHHL010000008.1"/>
</dbReference>
<comment type="similarity">
    <text evidence="7">Belongs to the binding-protein-dependent transport system permease family.</text>
</comment>
<dbReference type="InterPro" id="IPR000515">
    <property type="entry name" value="MetI-like"/>
</dbReference>
<evidence type="ECO:0000259" key="8">
    <source>
        <dbReference type="PROSITE" id="PS50928"/>
    </source>
</evidence>
<evidence type="ECO:0000256" key="1">
    <source>
        <dbReference type="ARBA" id="ARBA00004651"/>
    </source>
</evidence>
<feature type="domain" description="ABC transmembrane type-1" evidence="8">
    <location>
        <begin position="49"/>
        <end position="233"/>
    </location>
</feature>
<dbReference type="SUPFAM" id="SSF161098">
    <property type="entry name" value="MetI-like"/>
    <property type="match status" value="1"/>
</dbReference>
<evidence type="ECO:0000256" key="7">
    <source>
        <dbReference type="RuleBase" id="RU363032"/>
    </source>
</evidence>
<keyword evidence="3" id="KW-1003">Cell membrane</keyword>
<dbReference type="InterPro" id="IPR035906">
    <property type="entry name" value="MetI-like_sf"/>
</dbReference>
<evidence type="ECO:0000256" key="4">
    <source>
        <dbReference type="ARBA" id="ARBA00022692"/>
    </source>
</evidence>
<dbReference type="GO" id="GO:0005886">
    <property type="term" value="C:plasma membrane"/>
    <property type="evidence" value="ECO:0007669"/>
    <property type="project" value="UniProtKB-SubCell"/>
</dbReference>
<keyword evidence="4 7" id="KW-0812">Transmembrane</keyword>
<feature type="transmembrane region" description="Helical" evidence="7">
    <location>
        <begin position="119"/>
        <end position="138"/>
    </location>
</feature>
<evidence type="ECO:0000313" key="9">
    <source>
        <dbReference type="EMBL" id="MBK0400321.1"/>
    </source>
</evidence>
<dbReference type="GO" id="GO:0055085">
    <property type="term" value="P:transmembrane transport"/>
    <property type="evidence" value="ECO:0007669"/>
    <property type="project" value="InterPro"/>
</dbReference>
<dbReference type="AlphaFoldDB" id="A0A8J7SFR9"/>
<name>A0A8J7SFR9_9RHOB</name>
<feature type="transmembrane region" description="Helical" evidence="7">
    <location>
        <begin position="214"/>
        <end position="233"/>
    </location>
</feature>
<keyword evidence="10" id="KW-1185">Reference proteome</keyword>
<dbReference type="PANTHER" id="PTHR30151">
    <property type="entry name" value="ALKANE SULFONATE ABC TRANSPORTER-RELATED, MEMBRANE SUBUNIT"/>
    <property type="match status" value="1"/>
</dbReference>
<reference evidence="9" key="1">
    <citation type="submission" date="2020-12" db="EMBL/GenBank/DDBJ databases">
        <title>Bacterial taxonomy.</title>
        <authorList>
            <person name="Pan X."/>
        </authorList>
    </citation>
    <scope>NUCLEOTIDE SEQUENCE</scope>
    <source>
        <strain evidence="9">M0105</strain>
    </source>
</reference>
<feature type="transmembrane region" description="Helical" evidence="7">
    <location>
        <begin position="88"/>
        <end position="113"/>
    </location>
</feature>
<protein>
    <submittedName>
        <fullName evidence="9">ABC transporter permease</fullName>
    </submittedName>
</protein>
<gene>
    <name evidence="9" type="ORF">H0I76_14065</name>
</gene>
<accession>A0A8J7SFR9</accession>
<evidence type="ECO:0000256" key="5">
    <source>
        <dbReference type="ARBA" id="ARBA00022989"/>
    </source>
</evidence>
<comment type="subcellular location">
    <subcellularLocation>
        <location evidence="1 7">Cell membrane</location>
        <topology evidence="1 7">Multi-pass membrane protein</topology>
    </subcellularLocation>
</comment>
<evidence type="ECO:0000256" key="6">
    <source>
        <dbReference type="ARBA" id="ARBA00023136"/>
    </source>
</evidence>
<organism evidence="9 10">
    <name type="scientific">Thermohalobaculum xanthum</name>
    <dbReference type="NCBI Taxonomy" id="2753746"/>
    <lineage>
        <taxon>Bacteria</taxon>
        <taxon>Pseudomonadati</taxon>
        <taxon>Pseudomonadota</taxon>
        <taxon>Alphaproteobacteria</taxon>
        <taxon>Rhodobacterales</taxon>
        <taxon>Paracoccaceae</taxon>
        <taxon>Thermohalobaculum</taxon>
    </lineage>
</organism>
<keyword evidence="2 7" id="KW-0813">Transport</keyword>
<feature type="transmembrane region" description="Helical" evidence="7">
    <location>
        <begin position="48"/>
        <end position="76"/>
    </location>
</feature>
<keyword evidence="6 7" id="KW-0472">Membrane</keyword>
<dbReference type="PROSITE" id="PS50928">
    <property type="entry name" value="ABC_TM1"/>
    <property type="match status" value="1"/>
</dbReference>
<dbReference type="Gene3D" id="1.10.3720.10">
    <property type="entry name" value="MetI-like"/>
    <property type="match status" value="1"/>
</dbReference>
<dbReference type="Proteomes" id="UP000655420">
    <property type="component" value="Unassembled WGS sequence"/>
</dbReference>
<dbReference type="CDD" id="cd06261">
    <property type="entry name" value="TM_PBP2"/>
    <property type="match status" value="1"/>
</dbReference>
<evidence type="ECO:0000313" key="10">
    <source>
        <dbReference type="Proteomes" id="UP000655420"/>
    </source>
</evidence>
<evidence type="ECO:0000256" key="3">
    <source>
        <dbReference type="ARBA" id="ARBA00022475"/>
    </source>
</evidence>
<evidence type="ECO:0000256" key="2">
    <source>
        <dbReference type="ARBA" id="ARBA00022448"/>
    </source>
</evidence>
<dbReference type="EMBL" id="JAEHHL010000008">
    <property type="protein sequence ID" value="MBK0400321.1"/>
    <property type="molecule type" value="Genomic_DNA"/>
</dbReference>
<proteinExistence type="inferred from homology"/>
<dbReference type="PANTHER" id="PTHR30151:SF20">
    <property type="entry name" value="ABC TRANSPORTER PERMEASE PROTEIN HI_0355-RELATED"/>
    <property type="match status" value="1"/>
</dbReference>
<comment type="caution">
    <text evidence="9">The sequence shown here is derived from an EMBL/GenBank/DDBJ whole genome shotgun (WGS) entry which is preliminary data.</text>
</comment>
<keyword evidence="5 7" id="KW-1133">Transmembrane helix</keyword>
<dbReference type="Pfam" id="PF00528">
    <property type="entry name" value="BPD_transp_1"/>
    <property type="match status" value="1"/>
</dbReference>
<feature type="transmembrane region" description="Helical" evidence="7">
    <location>
        <begin position="159"/>
        <end position="176"/>
    </location>
</feature>